<dbReference type="SUPFAM" id="SSF53448">
    <property type="entry name" value="Nucleotide-diphospho-sugar transferases"/>
    <property type="match status" value="1"/>
</dbReference>
<accession>A0ABW5VCJ5</accession>
<dbReference type="InterPro" id="IPR029044">
    <property type="entry name" value="Nucleotide-diphossugar_trans"/>
</dbReference>
<dbReference type="Proteomes" id="UP001597532">
    <property type="component" value="Unassembled WGS sequence"/>
</dbReference>
<dbReference type="RefSeq" id="WP_251807420.1">
    <property type="nucleotide sequence ID" value="NZ_CP166679.1"/>
</dbReference>
<dbReference type="Gene3D" id="3.90.550.10">
    <property type="entry name" value="Spore Coat Polysaccharide Biosynthesis Protein SpsA, Chain A"/>
    <property type="match status" value="1"/>
</dbReference>
<dbReference type="PANTHER" id="PTHR36529">
    <property type="entry name" value="SLL1095 PROTEIN"/>
    <property type="match status" value="1"/>
</dbReference>
<comment type="caution">
    <text evidence="1">The sequence shown here is derived from an EMBL/GenBank/DDBJ whole genome shotgun (WGS) entry which is preliminary data.</text>
</comment>
<keyword evidence="2" id="KW-1185">Reference proteome</keyword>
<dbReference type="EMBL" id="JBHUOK010000001">
    <property type="protein sequence ID" value="MFD2788170.1"/>
    <property type="molecule type" value="Genomic_DNA"/>
</dbReference>
<evidence type="ECO:0000313" key="2">
    <source>
        <dbReference type="Proteomes" id="UP001597532"/>
    </source>
</evidence>
<proteinExistence type="predicted"/>
<gene>
    <name evidence="1" type="ORF">ACFS1K_00180</name>
</gene>
<dbReference type="InterPro" id="IPR018641">
    <property type="entry name" value="Trfase_1_rSAM/seldom-assoc"/>
</dbReference>
<reference evidence="2" key="1">
    <citation type="journal article" date="2019" name="Int. J. Syst. Evol. Microbiol.">
        <title>The Global Catalogue of Microorganisms (GCM) 10K type strain sequencing project: providing services to taxonomists for standard genome sequencing and annotation.</title>
        <authorList>
            <consortium name="The Broad Institute Genomics Platform"/>
            <consortium name="The Broad Institute Genome Sequencing Center for Infectious Disease"/>
            <person name="Wu L."/>
            <person name="Ma J."/>
        </authorList>
    </citation>
    <scope>NUCLEOTIDE SEQUENCE [LARGE SCALE GENOMIC DNA]</scope>
    <source>
        <strain evidence="2">KCTC 52924</strain>
    </source>
</reference>
<dbReference type="PANTHER" id="PTHR36529:SF1">
    <property type="entry name" value="GLYCOSYLTRANSFERASE"/>
    <property type="match status" value="1"/>
</dbReference>
<sequence length="230" mass="26151">MENKTAILVFANSAAEETNHKSIPGGEALFNQLTDHTLITVKKTELPYFHCTEDQQNGNCFGTRFYNAVKHIFDQGYQHVITIGNDTPHLSALHIRSAYKHLLDKKIVLGPSTDGGYYLMGFDKSMFSKIEANKFIQLPWKTSGLQNSFNQLLKSINRIAVSLQSLVDLDSIADLKKIIHQGQPIPQKIYQILISIITTRPKIILYTPKYREHSFHTNYFNKGSPLQIPF</sequence>
<organism evidence="1 2">
    <name type="scientific">Arenibacter antarcticus</name>
    <dbReference type="NCBI Taxonomy" id="2040469"/>
    <lineage>
        <taxon>Bacteria</taxon>
        <taxon>Pseudomonadati</taxon>
        <taxon>Bacteroidota</taxon>
        <taxon>Flavobacteriia</taxon>
        <taxon>Flavobacteriales</taxon>
        <taxon>Flavobacteriaceae</taxon>
        <taxon>Arenibacter</taxon>
    </lineage>
</organism>
<dbReference type="Pfam" id="PF09837">
    <property type="entry name" value="DUF2064"/>
    <property type="match status" value="1"/>
</dbReference>
<protein>
    <submittedName>
        <fullName evidence="1">DUF2064 domain-containing protein</fullName>
    </submittedName>
</protein>
<name>A0ABW5VCJ5_9FLAO</name>
<evidence type="ECO:0000313" key="1">
    <source>
        <dbReference type="EMBL" id="MFD2788170.1"/>
    </source>
</evidence>